<sequence length="105" mass="11598">MTSQRLFNEINDPYTVLIEEEVPELMPKEVRAQTTHENRVIARYAGENELGRSANDEQRSFRGGTTRTNRQSSYTGVVRATTHADTKSGSRLSGTTPLAALQGTA</sequence>
<evidence type="ECO:0000256" key="1">
    <source>
        <dbReference type="SAM" id="MobiDB-lite"/>
    </source>
</evidence>
<name>A0AAV2F2V4_9ROSI</name>
<protein>
    <submittedName>
        <fullName evidence="2">Uncharacterized protein</fullName>
    </submittedName>
</protein>
<reference evidence="2 3" key="1">
    <citation type="submission" date="2024-04" db="EMBL/GenBank/DDBJ databases">
        <authorList>
            <person name="Fracassetti M."/>
        </authorList>
    </citation>
    <scope>NUCLEOTIDE SEQUENCE [LARGE SCALE GENOMIC DNA]</scope>
</reference>
<dbReference type="AlphaFoldDB" id="A0AAV2F2V4"/>
<organism evidence="2 3">
    <name type="scientific">Linum trigynum</name>
    <dbReference type="NCBI Taxonomy" id="586398"/>
    <lineage>
        <taxon>Eukaryota</taxon>
        <taxon>Viridiplantae</taxon>
        <taxon>Streptophyta</taxon>
        <taxon>Embryophyta</taxon>
        <taxon>Tracheophyta</taxon>
        <taxon>Spermatophyta</taxon>
        <taxon>Magnoliopsida</taxon>
        <taxon>eudicotyledons</taxon>
        <taxon>Gunneridae</taxon>
        <taxon>Pentapetalae</taxon>
        <taxon>rosids</taxon>
        <taxon>fabids</taxon>
        <taxon>Malpighiales</taxon>
        <taxon>Linaceae</taxon>
        <taxon>Linum</taxon>
    </lineage>
</organism>
<evidence type="ECO:0000313" key="2">
    <source>
        <dbReference type="EMBL" id="CAL1392504.1"/>
    </source>
</evidence>
<accession>A0AAV2F2V4</accession>
<dbReference type="EMBL" id="OZ034819">
    <property type="protein sequence ID" value="CAL1392504.1"/>
    <property type="molecule type" value="Genomic_DNA"/>
</dbReference>
<gene>
    <name evidence="2" type="ORF">LTRI10_LOCUS33143</name>
</gene>
<proteinExistence type="predicted"/>
<evidence type="ECO:0000313" key="3">
    <source>
        <dbReference type="Proteomes" id="UP001497516"/>
    </source>
</evidence>
<feature type="compositionally biased region" description="Polar residues" evidence="1">
    <location>
        <begin position="63"/>
        <end position="75"/>
    </location>
</feature>
<feature type="region of interest" description="Disordered" evidence="1">
    <location>
        <begin position="51"/>
        <end position="105"/>
    </location>
</feature>
<dbReference type="Proteomes" id="UP001497516">
    <property type="component" value="Chromosome 6"/>
</dbReference>
<keyword evidence="3" id="KW-1185">Reference proteome</keyword>